<evidence type="ECO:0000256" key="1">
    <source>
        <dbReference type="SAM" id="Coils"/>
    </source>
</evidence>
<dbReference type="Proteomes" id="UP000221020">
    <property type="component" value="Unassembled WGS sequence"/>
</dbReference>
<dbReference type="EMBL" id="NVOR01000081">
    <property type="protein sequence ID" value="PED81075.1"/>
    <property type="molecule type" value="Genomic_DNA"/>
</dbReference>
<proteinExistence type="predicted"/>
<keyword evidence="2" id="KW-1133">Transmembrane helix</keyword>
<evidence type="ECO:0008006" key="5">
    <source>
        <dbReference type="Google" id="ProtNLM"/>
    </source>
</evidence>
<evidence type="ECO:0000313" key="4">
    <source>
        <dbReference type="Proteomes" id="UP000221020"/>
    </source>
</evidence>
<keyword evidence="2" id="KW-0812">Transmembrane</keyword>
<dbReference type="RefSeq" id="WP_097899836.1">
    <property type="nucleotide sequence ID" value="NZ_NVOR01000081.1"/>
</dbReference>
<accession>A0AA91V9J1</accession>
<comment type="caution">
    <text evidence="3">The sequence shown here is derived from an EMBL/GenBank/DDBJ whole genome shotgun (WGS) entry which is preliminary data.</text>
</comment>
<gene>
    <name evidence="3" type="ORF">CON65_19240</name>
</gene>
<name>A0AA91V9J1_9BACI</name>
<sequence length="75" mass="8330">MNLEKPKPVNEEIAELKELVKELHGSMHQLQSEVQQLRHERPIVEVKKGVQLSPAIVGQIGGIILGALAIIGIFW</sequence>
<feature type="coiled-coil region" evidence="1">
    <location>
        <begin position="13"/>
        <end position="40"/>
    </location>
</feature>
<dbReference type="AlphaFoldDB" id="A0AA91V9J1"/>
<evidence type="ECO:0000313" key="3">
    <source>
        <dbReference type="EMBL" id="PED81075.1"/>
    </source>
</evidence>
<organism evidence="3 4">
    <name type="scientific">Bacillus pseudomycoides</name>
    <dbReference type="NCBI Taxonomy" id="64104"/>
    <lineage>
        <taxon>Bacteria</taxon>
        <taxon>Bacillati</taxon>
        <taxon>Bacillota</taxon>
        <taxon>Bacilli</taxon>
        <taxon>Bacillales</taxon>
        <taxon>Bacillaceae</taxon>
        <taxon>Bacillus</taxon>
        <taxon>Bacillus cereus group</taxon>
    </lineage>
</organism>
<evidence type="ECO:0000256" key="2">
    <source>
        <dbReference type="SAM" id="Phobius"/>
    </source>
</evidence>
<feature type="transmembrane region" description="Helical" evidence="2">
    <location>
        <begin position="56"/>
        <end position="74"/>
    </location>
</feature>
<keyword evidence="1" id="KW-0175">Coiled coil</keyword>
<keyword evidence="2" id="KW-0472">Membrane</keyword>
<reference evidence="3 4" key="1">
    <citation type="submission" date="2017-09" db="EMBL/GenBank/DDBJ databases">
        <title>Large-scale bioinformatics analysis of Bacillus genomes uncovers conserved roles of natural products in bacterial physiology.</title>
        <authorList>
            <consortium name="Agbiome Team Llc"/>
            <person name="Bleich R.M."/>
            <person name="Grubbs K.J."/>
            <person name="Santa Maria K.C."/>
            <person name="Allen S.E."/>
            <person name="Farag S."/>
            <person name="Shank E.A."/>
            <person name="Bowers A."/>
        </authorList>
    </citation>
    <scope>NUCLEOTIDE SEQUENCE [LARGE SCALE GENOMIC DNA]</scope>
    <source>
        <strain evidence="3 4">AFS092012</strain>
    </source>
</reference>
<protein>
    <recommendedName>
        <fullName evidence="5">TSC-22/dip/bun family protein</fullName>
    </recommendedName>
</protein>